<dbReference type="PRINTS" id="PR00385">
    <property type="entry name" value="P450"/>
</dbReference>
<dbReference type="AlphaFoldDB" id="A0AAJ7FNB2"/>
<dbReference type="Proteomes" id="UP000694920">
    <property type="component" value="Unplaced"/>
</dbReference>
<dbReference type="PANTHER" id="PTHR24292">
    <property type="entry name" value="CYTOCHROME P450"/>
    <property type="match status" value="1"/>
</dbReference>
<evidence type="ECO:0000256" key="6">
    <source>
        <dbReference type="ARBA" id="ARBA00022723"/>
    </source>
</evidence>
<dbReference type="SUPFAM" id="SSF48264">
    <property type="entry name" value="Cytochrome P450"/>
    <property type="match status" value="1"/>
</dbReference>
<keyword evidence="7" id="KW-0256">Endoplasmic reticulum</keyword>
<evidence type="ECO:0000256" key="2">
    <source>
        <dbReference type="ARBA" id="ARBA00004174"/>
    </source>
</evidence>
<evidence type="ECO:0000313" key="17">
    <source>
        <dbReference type="RefSeq" id="XP_015600305.2"/>
    </source>
</evidence>
<evidence type="ECO:0000256" key="1">
    <source>
        <dbReference type="ARBA" id="ARBA00001971"/>
    </source>
</evidence>
<keyword evidence="6 13" id="KW-0479">Metal-binding</keyword>
<evidence type="ECO:0000313" key="16">
    <source>
        <dbReference type="Proteomes" id="UP000694920"/>
    </source>
</evidence>
<dbReference type="GO" id="GO:0016705">
    <property type="term" value="F:oxidoreductase activity, acting on paired donors, with incorporation or reduction of molecular oxygen"/>
    <property type="evidence" value="ECO:0007669"/>
    <property type="project" value="InterPro"/>
</dbReference>
<dbReference type="FunFam" id="1.10.630.10:FF:000042">
    <property type="entry name" value="Cytochrome P450"/>
    <property type="match status" value="1"/>
</dbReference>
<feature type="transmembrane region" description="Helical" evidence="15">
    <location>
        <begin position="41"/>
        <end position="62"/>
    </location>
</feature>
<keyword evidence="9 14" id="KW-0560">Oxidoreductase</keyword>
<evidence type="ECO:0000256" key="3">
    <source>
        <dbReference type="ARBA" id="ARBA00004406"/>
    </source>
</evidence>
<dbReference type="InterPro" id="IPR036396">
    <property type="entry name" value="Cyt_P450_sf"/>
</dbReference>
<evidence type="ECO:0000256" key="14">
    <source>
        <dbReference type="RuleBase" id="RU000461"/>
    </source>
</evidence>
<reference evidence="17" key="1">
    <citation type="submission" date="2025-08" db="UniProtKB">
        <authorList>
            <consortium name="RefSeq"/>
        </authorList>
    </citation>
    <scope>IDENTIFICATION</scope>
</reference>
<evidence type="ECO:0000256" key="9">
    <source>
        <dbReference type="ARBA" id="ARBA00023002"/>
    </source>
</evidence>
<accession>A0AAJ7FNB2</accession>
<keyword evidence="8" id="KW-0492">Microsome</keyword>
<comment type="cofactor">
    <cofactor evidence="1 13">
        <name>heme</name>
        <dbReference type="ChEBI" id="CHEBI:30413"/>
    </cofactor>
</comment>
<dbReference type="GO" id="GO:0005506">
    <property type="term" value="F:iron ion binding"/>
    <property type="evidence" value="ECO:0007669"/>
    <property type="project" value="InterPro"/>
</dbReference>
<organism evidence="16 17">
    <name type="scientific">Cephus cinctus</name>
    <name type="common">Wheat stem sawfly</name>
    <dbReference type="NCBI Taxonomy" id="211228"/>
    <lineage>
        <taxon>Eukaryota</taxon>
        <taxon>Metazoa</taxon>
        <taxon>Ecdysozoa</taxon>
        <taxon>Arthropoda</taxon>
        <taxon>Hexapoda</taxon>
        <taxon>Insecta</taxon>
        <taxon>Pterygota</taxon>
        <taxon>Neoptera</taxon>
        <taxon>Endopterygota</taxon>
        <taxon>Hymenoptera</taxon>
        <taxon>Cephoidea</taxon>
        <taxon>Cephidae</taxon>
        <taxon>Cephus</taxon>
    </lineage>
</organism>
<keyword evidence="11 14" id="KW-0503">Monooxygenase</keyword>
<dbReference type="GO" id="GO:0005789">
    <property type="term" value="C:endoplasmic reticulum membrane"/>
    <property type="evidence" value="ECO:0007669"/>
    <property type="project" value="UniProtKB-SubCell"/>
</dbReference>
<dbReference type="InterPro" id="IPR017972">
    <property type="entry name" value="Cyt_P450_CS"/>
</dbReference>
<evidence type="ECO:0000256" key="4">
    <source>
        <dbReference type="ARBA" id="ARBA00010617"/>
    </source>
</evidence>
<dbReference type="InterPro" id="IPR050476">
    <property type="entry name" value="Insect_CytP450_Detox"/>
</dbReference>
<dbReference type="PROSITE" id="PS00086">
    <property type="entry name" value="CYTOCHROME_P450"/>
    <property type="match status" value="1"/>
</dbReference>
<feature type="binding site" description="axial binding residue" evidence="13">
    <location>
        <position position="486"/>
    </location>
    <ligand>
        <name>heme</name>
        <dbReference type="ChEBI" id="CHEBI:30413"/>
    </ligand>
    <ligandPart>
        <name>Fe</name>
        <dbReference type="ChEBI" id="CHEBI:18248"/>
    </ligandPart>
</feature>
<evidence type="ECO:0000256" key="8">
    <source>
        <dbReference type="ARBA" id="ARBA00022848"/>
    </source>
</evidence>
<sequence length="543" mass="63451">MQAIAGWLPQFSLYMRERVHPAQYESYVASETSRSVLAMEYLWHALQCVLVIVGFTLAALIYRQYTYWKKRGIPYMEVIPLIGNQAPIFFKLKTFPELILDMYNRYPNARFIGMMDFNTPLVFIRDPQLIRDIGVKNFDNFPDHMSFVDEKVDKLFGKNIFSLRGERWKEMRATLSPSFTASKMKFMFELISKTSKDFVTYLLEHPEETKSIETKDAFTRYTNDVIASAAFGISVNSMREKDNDFYIHGKEATDFEGFWKIMKFVMFRVCPSILRLMDQGFVTRDTATFFRTLIQDAVKARDEKGIVRPDMIHLLMQARDNERVSLSTDDIVAQAFIFFVAGFDTSSTLMCYMLHELVFNPDVQQKLREEVDQVTSSAEDEVTYEMLQKMKYMDMVISETLRKHPPVPAIDRVCVKSFQLPQSMPGYSDVTVEKGSVAWFPVHALHYDPQYFPDPYKFDPERFNDENKDKIVPYTYLPFGLGPRMCIGNRFALMETKIIVTHLVQNFLVERTEKTIDPDKFTLQSFSITPKEGFWLRLKPRKI</sequence>
<dbReference type="PANTHER" id="PTHR24292:SF54">
    <property type="entry name" value="CYP9F3-RELATED"/>
    <property type="match status" value="1"/>
</dbReference>
<dbReference type="RefSeq" id="XP_015600305.2">
    <property type="nucleotide sequence ID" value="XM_015744819.2"/>
</dbReference>
<protein>
    <submittedName>
        <fullName evidence="17">Cytochrome P450 9e2</fullName>
    </submittedName>
</protein>
<proteinExistence type="inferred from homology"/>
<evidence type="ECO:0000256" key="5">
    <source>
        <dbReference type="ARBA" id="ARBA00022617"/>
    </source>
</evidence>
<keyword evidence="15" id="KW-1133">Transmembrane helix</keyword>
<gene>
    <name evidence="17" type="primary">LOC107270116</name>
</gene>
<dbReference type="InterPro" id="IPR002401">
    <property type="entry name" value="Cyt_P450_E_grp-I"/>
</dbReference>
<evidence type="ECO:0000256" key="12">
    <source>
        <dbReference type="ARBA" id="ARBA00023136"/>
    </source>
</evidence>
<name>A0AAJ7FNB2_CEPCN</name>
<evidence type="ECO:0000256" key="15">
    <source>
        <dbReference type="SAM" id="Phobius"/>
    </source>
</evidence>
<evidence type="ECO:0000256" key="7">
    <source>
        <dbReference type="ARBA" id="ARBA00022824"/>
    </source>
</evidence>
<comment type="subcellular location">
    <subcellularLocation>
        <location evidence="3">Endoplasmic reticulum membrane</location>
        <topology evidence="3">Peripheral membrane protein</topology>
    </subcellularLocation>
    <subcellularLocation>
        <location evidence="2">Microsome membrane</location>
        <topology evidence="2">Peripheral membrane protein</topology>
    </subcellularLocation>
</comment>
<dbReference type="KEGG" id="ccin:107270116"/>
<evidence type="ECO:0000256" key="10">
    <source>
        <dbReference type="ARBA" id="ARBA00023004"/>
    </source>
</evidence>
<comment type="similarity">
    <text evidence="4 14">Belongs to the cytochrome P450 family.</text>
</comment>
<keyword evidence="5 13" id="KW-0349">Heme</keyword>
<dbReference type="GO" id="GO:0020037">
    <property type="term" value="F:heme binding"/>
    <property type="evidence" value="ECO:0007669"/>
    <property type="project" value="InterPro"/>
</dbReference>
<dbReference type="GO" id="GO:0004497">
    <property type="term" value="F:monooxygenase activity"/>
    <property type="evidence" value="ECO:0007669"/>
    <property type="project" value="UniProtKB-KW"/>
</dbReference>
<dbReference type="CDD" id="cd11056">
    <property type="entry name" value="CYP6-like"/>
    <property type="match status" value="1"/>
</dbReference>
<evidence type="ECO:0000256" key="11">
    <source>
        <dbReference type="ARBA" id="ARBA00023033"/>
    </source>
</evidence>
<keyword evidence="12 15" id="KW-0472">Membrane</keyword>
<evidence type="ECO:0000256" key="13">
    <source>
        <dbReference type="PIRSR" id="PIRSR602401-1"/>
    </source>
</evidence>
<dbReference type="GeneID" id="107270116"/>
<keyword evidence="16" id="KW-1185">Reference proteome</keyword>
<dbReference type="Pfam" id="PF00067">
    <property type="entry name" value="p450"/>
    <property type="match status" value="1"/>
</dbReference>
<keyword evidence="15" id="KW-0812">Transmembrane</keyword>
<keyword evidence="10 13" id="KW-0408">Iron</keyword>
<dbReference type="Gene3D" id="1.10.630.10">
    <property type="entry name" value="Cytochrome P450"/>
    <property type="match status" value="1"/>
</dbReference>
<dbReference type="InterPro" id="IPR001128">
    <property type="entry name" value="Cyt_P450"/>
</dbReference>
<dbReference type="PRINTS" id="PR00463">
    <property type="entry name" value="EP450I"/>
</dbReference>